<comment type="similarity">
    <text evidence="4">Belongs to the alpha-IPM synthase/homocitrate synthase family.</text>
</comment>
<evidence type="ECO:0000313" key="8">
    <source>
        <dbReference type="Proteomes" id="UP000727490"/>
    </source>
</evidence>
<comment type="caution">
    <text evidence="7">The sequence shown here is derived from an EMBL/GenBank/DDBJ whole genome shotgun (WGS) entry which is preliminary data.</text>
</comment>
<evidence type="ECO:0000256" key="4">
    <source>
        <dbReference type="RuleBase" id="RU003523"/>
    </source>
</evidence>
<feature type="region of interest" description="Disordered" evidence="5">
    <location>
        <begin position="508"/>
        <end position="534"/>
    </location>
</feature>
<dbReference type="SMART" id="SM00917">
    <property type="entry name" value="LeuA_dimer"/>
    <property type="match status" value="1"/>
</dbReference>
<evidence type="ECO:0000313" key="7">
    <source>
        <dbReference type="EMBL" id="MBW3470099.1"/>
    </source>
</evidence>
<reference evidence="7 8" key="1">
    <citation type="journal article" date="2020" name="Syst. Appl. Microbiol.">
        <title>Arthrospiribacter ruber gen. nov., sp. nov., a novel bacterium isolated from Arthrospira cultures.</title>
        <authorList>
            <person name="Waleron M."/>
            <person name="Misztak A."/>
            <person name="Waleron M.M."/>
            <person name="Furmaniak M."/>
            <person name="Mrozik A."/>
            <person name="Waleron K."/>
        </authorList>
    </citation>
    <scope>NUCLEOTIDE SEQUENCE [LARGE SCALE GENOMIC DNA]</scope>
    <source>
        <strain evidence="7 8">DPMB0001</strain>
    </source>
</reference>
<keyword evidence="1" id="KW-0028">Amino-acid biosynthesis</keyword>
<dbReference type="Pfam" id="PF08502">
    <property type="entry name" value="LeuA_dimer"/>
    <property type="match status" value="1"/>
</dbReference>
<evidence type="ECO:0000259" key="6">
    <source>
        <dbReference type="PROSITE" id="PS50991"/>
    </source>
</evidence>
<dbReference type="GO" id="GO:0003852">
    <property type="term" value="F:2-isopropylmalate synthase activity"/>
    <property type="evidence" value="ECO:0007669"/>
    <property type="project" value="InterPro"/>
</dbReference>
<dbReference type="InterPro" id="IPR013709">
    <property type="entry name" value="2-isopropylmalate_synth_dimer"/>
</dbReference>
<dbReference type="CDD" id="cd07945">
    <property type="entry name" value="DRE_TIM_CMS"/>
    <property type="match status" value="1"/>
</dbReference>
<evidence type="ECO:0000256" key="5">
    <source>
        <dbReference type="SAM" id="MobiDB-lite"/>
    </source>
</evidence>
<dbReference type="PROSITE" id="PS00815">
    <property type="entry name" value="AIPM_HOMOCIT_SYNTH_1"/>
    <property type="match status" value="1"/>
</dbReference>
<keyword evidence="2 4" id="KW-0808">Transferase</keyword>
<name>A0A951J1B2_9BACT</name>
<sequence length="542" mass="60736">MGHYRKIEIMDTTLRDGEQTSGVSFLPSEKLQIAKLLLEELRVDRIEVASARVSEGEMEGVSKITQWASEKGFIDRVEVLGFVDAPASVDWITAAGGKVMNLLTKGSLNHLTHQLRKTPEEHFEDIRKNIAYAESKGITVNVYLEDWSNGMRNSTEYTMDLISFLSGLSVRRIMLPDTLGLLNPREVSHFVKLITTEFPDTHFDFHAHNDYDLSVANVLEAIYNGINGIHTTVNGLGERAGNAPLESVIAVLKDFTDFRLNIKENKIFRVSKLVEQFSGQHIPANKPVVGENVFTQTAGIHADGDNKKNLYFNDLLPERFGRQRKYALGKTSGKANIVKNLQELGISLEPEELTKVTQRIIELGDKKERVTTEDLPYIISDVLQNNSISHDIFIEGYSLSHSKGLKPSVQLKMNVHGESYEEGGSGDGQYDAFMQALKKIYKSIKLPLPKLINYHVTIPPGGKTDAFVETVITWDFGRIFKTKGLDSDQTVAAMKATEKMLNIIDKMTDRPSGNEMSNNEIKDNPEQENNSFYGNEYRAFAG</sequence>
<gene>
    <name evidence="7" type="ORF">EGN73_20095</name>
</gene>
<keyword evidence="8" id="KW-1185">Reference proteome</keyword>
<dbReference type="InterPro" id="IPR050073">
    <property type="entry name" value="2-IPM_HCS-like"/>
</dbReference>
<dbReference type="InterPro" id="IPR000891">
    <property type="entry name" value="PYR_CT"/>
</dbReference>
<organism evidence="7 8">
    <name type="scientific">Arthrospiribacter ruber</name>
    <dbReference type="NCBI Taxonomy" id="2487934"/>
    <lineage>
        <taxon>Bacteria</taxon>
        <taxon>Pseudomonadati</taxon>
        <taxon>Bacteroidota</taxon>
        <taxon>Cytophagia</taxon>
        <taxon>Cytophagales</taxon>
        <taxon>Cyclobacteriaceae</taxon>
        <taxon>Arthrospiribacter</taxon>
    </lineage>
</organism>
<keyword evidence="3" id="KW-0464">Manganese</keyword>
<dbReference type="AlphaFoldDB" id="A0A951J1B2"/>
<proteinExistence type="inferred from homology"/>
<dbReference type="Pfam" id="PF22617">
    <property type="entry name" value="HCS_D2"/>
    <property type="match status" value="1"/>
</dbReference>
<dbReference type="GO" id="GO:0009098">
    <property type="term" value="P:L-leucine biosynthetic process"/>
    <property type="evidence" value="ECO:0007669"/>
    <property type="project" value="InterPro"/>
</dbReference>
<dbReference type="InterPro" id="IPR054691">
    <property type="entry name" value="LeuA/HCS_post-cat"/>
</dbReference>
<dbReference type="EMBL" id="RPHB01000011">
    <property type="protein sequence ID" value="MBW3470099.1"/>
    <property type="molecule type" value="Genomic_DNA"/>
</dbReference>
<dbReference type="Proteomes" id="UP000727490">
    <property type="component" value="Unassembled WGS sequence"/>
</dbReference>
<dbReference type="InterPro" id="IPR002034">
    <property type="entry name" value="AIPM/Hcit_synth_CS"/>
</dbReference>
<feature type="domain" description="Pyruvate carboxyltransferase" evidence="6">
    <location>
        <begin position="7"/>
        <end position="268"/>
    </location>
</feature>
<dbReference type="RefSeq" id="WP_219293679.1">
    <property type="nucleotide sequence ID" value="NZ_RPHB01000011.1"/>
</dbReference>
<dbReference type="Pfam" id="PF00682">
    <property type="entry name" value="HMGL-like"/>
    <property type="match status" value="1"/>
</dbReference>
<evidence type="ECO:0000256" key="2">
    <source>
        <dbReference type="ARBA" id="ARBA00022679"/>
    </source>
</evidence>
<dbReference type="PROSITE" id="PS50991">
    <property type="entry name" value="PYR_CT"/>
    <property type="match status" value="1"/>
</dbReference>
<evidence type="ECO:0000256" key="1">
    <source>
        <dbReference type="ARBA" id="ARBA00022605"/>
    </source>
</evidence>
<protein>
    <submittedName>
        <fullName evidence="7">2-isopropylmalate synthase</fullName>
    </submittedName>
</protein>
<dbReference type="PANTHER" id="PTHR10277:SF57">
    <property type="entry name" value="(R)-CITRAMALATE SYNTHASE CIMA"/>
    <property type="match status" value="1"/>
</dbReference>
<accession>A0A951J1B2</accession>
<evidence type="ECO:0000256" key="3">
    <source>
        <dbReference type="ARBA" id="ARBA00023211"/>
    </source>
</evidence>
<dbReference type="PANTHER" id="PTHR10277">
    <property type="entry name" value="HOMOCITRATE SYNTHASE-RELATED"/>
    <property type="match status" value="1"/>
</dbReference>